<dbReference type="PANTHER" id="PTHR35936">
    <property type="entry name" value="MEMBRANE-BOUND LYTIC MUREIN TRANSGLYCOSYLASE F"/>
    <property type="match status" value="1"/>
</dbReference>
<dbReference type="SMART" id="SM00062">
    <property type="entry name" value="PBPb"/>
    <property type="match status" value="1"/>
</dbReference>
<dbReference type="AlphaFoldDB" id="A0A1T4LLB8"/>
<dbReference type="OrthoDB" id="368655at2"/>
<evidence type="ECO:0000256" key="3">
    <source>
        <dbReference type="ARBA" id="ARBA00022729"/>
    </source>
</evidence>
<name>A0A1T4LLB8_9FIRM</name>
<dbReference type="Proteomes" id="UP000196365">
    <property type="component" value="Unassembled WGS sequence"/>
</dbReference>
<dbReference type="SUPFAM" id="SSF53850">
    <property type="entry name" value="Periplasmic binding protein-like II"/>
    <property type="match status" value="1"/>
</dbReference>
<accession>A0A1T4LLB8</accession>
<dbReference type="CDD" id="cd13624">
    <property type="entry name" value="PBP2_Arg_Lys_His"/>
    <property type="match status" value="1"/>
</dbReference>
<dbReference type="GO" id="GO:0030313">
    <property type="term" value="C:cell envelope"/>
    <property type="evidence" value="ECO:0007669"/>
    <property type="project" value="UniProtKB-SubCell"/>
</dbReference>
<evidence type="ECO:0000256" key="1">
    <source>
        <dbReference type="ARBA" id="ARBA00004196"/>
    </source>
</evidence>
<feature type="domain" description="Ionotropic glutamate receptor C-terminal" evidence="6">
    <location>
        <begin position="43"/>
        <end position="264"/>
    </location>
</feature>
<gene>
    <name evidence="7" type="ORF">SAMN02745973_01019</name>
</gene>
<evidence type="ECO:0000256" key="2">
    <source>
        <dbReference type="ARBA" id="ARBA00010333"/>
    </source>
</evidence>
<comment type="similarity">
    <text evidence="2 4">Belongs to the bacterial solute-binding protein 3 family.</text>
</comment>
<dbReference type="GO" id="GO:0015276">
    <property type="term" value="F:ligand-gated monoatomic ion channel activity"/>
    <property type="evidence" value="ECO:0007669"/>
    <property type="project" value="InterPro"/>
</dbReference>
<dbReference type="GO" id="GO:0016020">
    <property type="term" value="C:membrane"/>
    <property type="evidence" value="ECO:0007669"/>
    <property type="project" value="InterPro"/>
</dbReference>
<dbReference type="InterPro" id="IPR001320">
    <property type="entry name" value="Iontro_rcpt_C"/>
</dbReference>
<sequence length="270" mass="30336">MKWKKGFFILFILMFMLIALMGCQSQSSVQEKEEQKSETNTKTITVATSADFPPFEYHEVIEGKDTITGFDIELIQEIGKKLGMKIKIEDMSFDGVIPAVESGKVDLGISGISYKEERAKKVDFSDPYYYSAQTILVKKDAKEIKTMNELKGKVVGSQLATTSDDIISSFDGIQIKKYKKVNDAILDLNNDRIDAVIVEDAIASEFIKDYKELKIVIPDGLNTEKVPMVIAFPKGEEKLVHDVNEVLQMLKDSGKLNQLIEKYGLVSIQK</sequence>
<dbReference type="InterPro" id="IPR018313">
    <property type="entry name" value="SBP_3_CS"/>
</dbReference>
<organism evidence="7 8">
    <name type="scientific">Garciella nitratireducens DSM 15102</name>
    <dbReference type="NCBI Taxonomy" id="1121911"/>
    <lineage>
        <taxon>Bacteria</taxon>
        <taxon>Bacillati</taxon>
        <taxon>Bacillota</taxon>
        <taxon>Clostridia</taxon>
        <taxon>Eubacteriales</taxon>
        <taxon>Eubacteriaceae</taxon>
        <taxon>Garciella</taxon>
    </lineage>
</organism>
<evidence type="ECO:0000259" key="6">
    <source>
        <dbReference type="SMART" id="SM00079"/>
    </source>
</evidence>
<reference evidence="7 8" key="1">
    <citation type="submission" date="2017-02" db="EMBL/GenBank/DDBJ databases">
        <authorList>
            <person name="Peterson S.W."/>
        </authorList>
    </citation>
    <scope>NUCLEOTIDE SEQUENCE [LARGE SCALE GENOMIC DNA]</scope>
    <source>
        <strain evidence="7 8">DSM 15102</strain>
    </source>
</reference>
<protein>
    <submittedName>
        <fullName evidence="7">Polar amino acid transport system substrate-binding protein</fullName>
    </submittedName>
</protein>
<evidence type="ECO:0000256" key="4">
    <source>
        <dbReference type="RuleBase" id="RU003744"/>
    </source>
</evidence>
<dbReference type="SMART" id="SM00079">
    <property type="entry name" value="PBPe"/>
    <property type="match status" value="1"/>
</dbReference>
<dbReference type="PANTHER" id="PTHR35936:SF17">
    <property type="entry name" value="ARGININE-BINDING EXTRACELLULAR PROTEIN ARTP"/>
    <property type="match status" value="1"/>
</dbReference>
<evidence type="ECO:0000259" key="5">
    <source>
        <dbReference type="SMART" id="SM00062"/>
    </source>
</evidence>
<dbReference type="Gene3D" id="3.40.190.10">
    <property type="entry name" value="Periplasmic binding protein-like II"/>
    <property type="match status" value="2"/>
</dbReference>
<dbReference type="PROSITE" id="PS01039">
    <property type="entry name" value="SBP_BACTERIAL_3"/>
    <property type="match status" value="1"/>
</dbReference>
<dbReference type="Pfam" id="PF00497">
    <property type="entry name" value="SBP_bac_3"/>
    <property type="match status" value="1"/>
</dbReference>
<dbReference type="InterPro" id="IPR001638">
    <property type="entry name" value="Solute-binding_3/MltF_N"/>
</dbReference>
<keyword evidence="3" id="KW-0732">Signal</keyword>
<comment type="subcellular location">
    <subcellularLocation>
        <location evidence="1">Cell envelope</location>
    </subcellularLocation>
</comment>
<evidence type="ECO:0000313" key="8">
    <source>
        <dbReference type="Proteomes" id="UP000196365"/>
    </source>
</evidence>
<feature type="domain" description="Solute-binding protein family 3/N-terminal" evidence="5">
    <location>
        <begin position="43"/>
        <end position="267"/>
    </location>
</feature>
<dbReference type="EMBL" id="FUWV01000004">
    <property type="protein sequence ID" value="SJZ55441.1"/>
    <property type="molecule type" value="Genomic_DNA"/>
</dbReference>
<evidence type="ECO:0000313" key="7">
    <source>
        <dbReference type="EMBL" id="SJZ55441.1"/>
    </source>
</evidence>
<keyword evidence="8" id="KW-1185">Reference proteome</keyword>
<dbReference type="RefSeq" id="WP_087678474.1">
    <property type="nucleotide sequence ID" value="NZ_FUWV01000004.1"/>
</dbReference>
<proteinExistence type="inferred from homology"/>
<dbReference type="PROSITE" id="PS51257">
    <property type="entry name" value="PROKAR_LIPOPROTEIN"/>
    <property type="match status" value="1"/>
</dbReference>